<dbReference type="EMBL" id="BARW01035469">
    <property type="protein sequence ID" value="GAJ20645.1"/>
    <property type="molecule type" value="Genomic_DNA"/>
</dbReference>
<reference evidence="1" key="1">
    <citation type="journal article" date="2014" name="Front. Microbiol.">
        <title>High frequency of phylogenetically diverse reductive dehalogenase-homologous genes in deep subseafloor sedimentary metagenomes.</title>
        <authorList>
            <person name="Kawai M."/>
            <person name="Futagami T."/>
            <person name="Toyoda A."/>
            <person name="Takaki Y."/>
            <person name="Nishi S."/>
            <person name="Hori S."/>
            <person name="Arai W."/>
            <person name="Tsubouchi T."/>
            <person name="Morono Y."/>
            <person name="Uchiyama I."/>
            <person name="Ito T."/>
            <person name="Fujiyama A."/>
            <person name="Inagaki F."/>
            <person name="Takami H."/>
        </authorList>
    </citation>
    <scope>NUCLEOTIDE SEQUENCE</scope>
    <source>
        <strain evidence="1">Expedition CK06-06</strain>
    </source>
</reference>
<organism evidence="1">
    <name type="scientific">marine sediment metagenome</name>
    <dbReference type="NCBI Taxonomy" id="412755"/>
    <lineage>
        <taxon>unclassified sequences</taxon>
        <taxon>metagenomes</taxon>
        <taxon>ecological metagenomes</taxon>
    </lineage>
</organism>
<protein>
    <submittedName>
        <fullName evidence="1">Uncharacterized protein</fullName>
    </submittedName>
</protein>
<name>X1W0R1_9ZZZZ</name>
<dbReference type="AlphaFoldDB" id="X1W0R1"/>
<evidence type="ECO:0000313" key="1">
    <source>
        <dbReference type="EMBL" id="GAJ20645.1"/>
    </source>
</evidence>
<proteinExistence type="predicted"/>
<sequence length="47" mass="5164">ELATKLNRSQSELVREAIMALLGVYYGTRTEDALAEAMDKGVARGKH</sequence>
<feature type="non-terminal residue" evidence="1">
    <location>
        <position position="1"/>
    </location>
</feature>
<comment type="caution">
    <text evidence="1">The sequence shown here is derived from an EMBL/GenBank/DDBJ whole genome shotgun (WGS) entry which is preliminary data.</text>
</comment>
<gene>
    <name evidence="1" type="ORF">S12H4_55320</name>
</gene>
<dbReference type="GO" id="GO:0006355">
    <property type="term" value="P:regulation of DNA-templated transcription"/>
    <property type="evidence" value="ECO:0007669"/>
    <property type="project" value="InterPro"/>
</dbReference>
<accession>X1W0R1</accession>